<dbReference type="AlphaFoldDB" id="A0AA90KE95"/>
<sequence length="171" mass="17850">MSGTCRVVVGVSGSLSSLTALHRAADEARRRDALLVPVLAWEPPGGEAGYRRSPCPPLLAEAEHRAVIRLDTALEQAFGGFPPGLSTRAAVVRGPAGPALVVEAAEPGDLLVVSAGRRTRLRAVLPAPVPRYCLRYAACPVFVVPPSDLLAHLGRATLRRAVRGGVSPAGR</sequence>
<dbReference type="InterPro" id="IPR014729">
    <property type="entry name" value="Rossmann-like_a/b/a_fold"/>
</dbReference>
<gene>
    <name evidence="2" type="ORF">POF43_011690</name>
    <name evidence="3" type="ORF">POF50_000115</name>
</gene>
<dbReference type="RefSeq" id="WP_271312830.1">
    <property type="nucleotide sequence ID" value="NZ_JAAGKO020000013.1"/>
</dbReference>
<evidence type="ECO:0000313" key="3">
    <source>
        <dbReference type="EMBL" id="MDI5967770.1"/>
    </source>
</evidence>
<feature type="domain" description="UspA" evidence="1">
    <location>
        <begin position="6"/>
        <end position="145"/>
    </location>
</feature>
<name>A0AA90KE95_9ACTN</name>
<evidence type="ECO:0000313" key="4">
    <source>
        <dbReference type="Proteomes" id="UP001156398"/>
    </source>
</evidence>
<accession>A0AA90KE95</accession>
<dbReference type="EMBL" id="JAAGKO020000013">
    <property type="protein sequence ID" value="MDI5963363.1"/>
    <property type="molecule type" value="Genomic_DNA"/>
</dbReference>
<evidence type="ECO:0000259" key="1">
    <source>
        <dbReference type="Pfam" id="PF00582"/>
    </source>
</evidence>
<evidence type="ECO:0000313" key="2">
    <source>
        <dbReference type="EMBL" id="MDI5963363.1"/>
    </source>
</evidence>
<comment type="caution">
    <text evidence="3">The sequence shown here is derived from an EMBL/GenBank/DDBJ whole genome shotgun (WGS) entry which is preliminary data.</text>
</comment>
<dbReference type="SUPFAM" id="SSF52402">
    <property type="entry name" value="Adenine nucleotide alpha hydrolases-like"/>
    <property type="match status" value="1"/>
</dbReference>
<dbReference type="EMBL" id="JABXJJ020000001">
    <property type="protein sequence ID" value="MDI5967770.1"/>
    <property type="molecule type" value="Genomic_DNA"/>
</dbReference>
<dbReference type="Proteomes" id="UP001156398">
    <property type="component" value="Unassembled WGS sequence"/>
</dbReference>
<dbReference type="Gene3D" id="3.40.50.620">
    <property type="entry name" value="HUPs"/>
    <property type="match status" value="1"/>
</dbReference>
<proteinExistence type="predicted"/>
<organism evidence="3">
    <name type="scientific">Streptantibioticus silvisoli</name>
    <dbReference type="NCBI Taxonomy" id="2705255"/>
    <lineage>
        <taxon>Bacteria</taxon>
        <taxon>Bacillati</taxon>
        <taxon>Actinomycetota</taxon>
        <taxon>Actinomycetes</taxon>
        <taxon>Kitasatosporales</taxon>
        <taxon>Streptomycetaceae</taxon>
        <taxon>Streptantibioticus</taxon>
    </lineage>
</organism>
<dbReference type="InterPro" id="IPR006016">
    <property type="entry name" value="UspA"/>
</dbReference>
<protein>
    <submittedName>
        <fullName evidence="3">Universal stress protein</fullName>
    </submittedName>
</protein>
<dbReference type="Pfam" id="PF00582">
    <property type="entry name" value="Usp"/>
    <property type="match status" value="1"/>
</dbReference>
<keyword evidence="4" id="KW-1185">Reference proteome</keyword>
<reference evidence="3 4" key="1">
    <citation type="submission" date="2023-05" db="EMBL/GenBank/DDBJ databases">
        <title>Streptantibioticus silvisoli sp. nov., acidotolerant actinomycetes 1 from pine litter.</title>
        <authorList>
            <person name="Swiecimska M."/>
            <person name="Golinska P."/>
            <person name="Sangal V."/>
            <person name="Wachnowicz B."/>
            <person name="Goodfellow M."/>
        </authorList>
    </citation>
    <scope>NUCLEOTIDE SEQUENCE</scope>
    <source>
        <strain evidence="3">SL13</strain>
        <strain evidence="2 4">SL54</strain>
    </source>
</reference>
<dbReference type="CDD" id="cd00293">
    <property type="entry name" value="USP-like"/>
    <property type="match status" value="1"/>
</dbReference>